<feature type="transmembrane region" description="Helical" evidence="1">
    <location>
        <begin position="41"/>
        <end position="58"/>
    </location>
</feature>
<dbReference type="InterPro" id="IPR052734">
    <property type="entry name" value="Nod_factor_acetyltransferase"/>
</dbReference>
<feature type="transmembrane region" description="Helical" evidence="1">
    <location>
        <begin position="214"/>
        <end position="232"/>
    </location>
</feature>
<feature type="domain" description="Acyltransferase 3" evidence="2">
    <location>
        <begin position="9"/>
        <end position="335"/>
    </location>
</feature>
<dbReference type="PANTHER" id="PTHR37312:SF1">
    <property type="entry name" value="MEMBRANE-BOUND ACYLTRANSFERASE YKRP-RELATED"/>
    <property type="match status" value="1"/>
</dbReference>
<protein>
    <submittedName>
        <fullName evidence="3">Acyltransferase</fullName>
    </submittedName>
</protein>
<feature type="transmembrane region" description="Helical" evidence="1">
    <location>
        <begin position="244"/>
        <end position="265"/>
    </location>
</feature>
<keyword evidence="1" id="KW-0472">Membrane</keyword>
<organism evidence="3 4">
    <name type="scientific">Hominisplanchenecus faecis</name>
    <dbReference type="NCBI Taxonomy" id="2885351"/>
    <lineage>
        <taxon>Bacteria</taxon>
        <taxon>Bacillati</taxon>
        <taxon>Bacillota</taxon>
        <taxon>Clostridia</taxon>
        <taxon>Lachnospirales</taxon>
        <taxon>Lachnospiraceae</taxon>
        <taxon>Hominisplanchenecus</taxon>
    </lineage>
</organism>
<reference evidence="3 4" key="1">
    <citation type="submission" date="2021-10" db="EMBL/GenBank/DDBJ databases">
        <title>Anaerobic single-cell dispensing facilitates the cultivation of human gut bacteria.</title>
        <authorList>
            <person name="Afrizal A."/>
        </authorList>
    </citation>
    <scope>NUCLEOTIDE SEQUENCE [LARGE SCALE GENOMIC DNA]</scope>
    <source>
        <strain evidence="3 4">CLA-AA-H246</strain>
    </source>
</reference>
<keyword evidence="3" id="KW-0808">Transferase</keyword>
<feature type="transmembrane region" description="Helical" evidence="1">
    <location>
        <begin position="79"/>
        <end position="98"/>
    </location>
</feature>
<keyword evidence="4" id="KW-1185">Reference proteome</keyword>
<evidence type="ECO:0000259" key="2">
    <source>
        <dbReference type="Pfam" id="PF01757"/>
    </source>
</evidence>
<name>A0ABS8EVT7_9FIRM</name>
<accession>A0ABS8EVT7</accession>
<dbReference type="RefSeq" id="WP_248834951.1">
    <property type="nucleotide sequence ID" value="NZ_JAJEQE010000009.1"/>
</dbReference>
<evidence type="ECO:0000313" key="3">
    <source>
        <dbReference type="EMBL" id="MCC2148542.1"/>
    </source>
</evidence>
<dbReference type="GO" id="GO:0016746">
    <property type="term" value="F:acyltransferase activity"/>
    <property type="evidence" value="ECO:0007669"/>
    <property type="project" value="UniProtKB-KW"/>
</dbReference>
<feature type="transmembrane region" description="Helical" evidence="1">
    <location>
        <begin position="183"/>
        <end position="202"/>
    </location>
</feature>
<keyword evidence="1" id="KW-1133">Transmembrane helix</keyword>
<feature type="transmembrane region" description="Helical" evidence="1">
    <location>
        <begin position="128"/>
        <end position="148"/>
    </location>
</feature>
<evidence type="ECO:0000313" key="4">
    <source>
        <dbReference type="Proteomes" id="UP001299235"/>
    </source>
</evidence>
<dbReference type="Pfam" id="PF01757">
    <property type="entry name" value="Acyl_transf_3"/>
    <property type="match status" value="1"/>
</dbReference>
<proteinExistence type="predicted"/>
<feature type="transmembrane region" description="Helical" evidence="1">
    <location>
        <begin position="286"/>
        <end position="303"/>
    </location>
</feature>
<dbReference type="PANTHER" id="PTHR37312">
    <property type="entry name" value="MEMBRANE-BOUND ACYLTRANSFERASE YKRP-RELATED"/>
    <property type="match status" value="1"/>
</dbReference>
<sequence length="357" mass="40880">MQGKRNSTMDIVKAIGIISIVMGHCCYSIMIPALNVSVGEFVYSYHLMVFFFVAGFFYKREYHEHPEQYIGKRLLKLGGMLFLYNTVFTLLHNTLVSLKMISSTEHYSISKMISCIVQSLLMKYTEELLGACWFLPMFFIGTALFAIAFSKAEKSKKPEYWHKIICILFAAVALYANSRELTWEYWIQTSLLAVPVMYIGYFAKQKWDVLDKTVTWYGTILSAAVILGILNRMPGSIELSVNQILHPALFYPVTLLGIYFCMGLAKMLSRNPYTEKFFSMVGKESFHIMALHFLGFKIVDRIYSAVYGITDAEKIGKFPHSDYGLHISYVIAGVLIPLCLITLLRKVQKYGHFVKEM</sequence>
<dbReference type="EMBL" id="JAJEQE010000009">
    <property type="protein sequence ID" value="MCC2148542.1"/>
    <property type="molecule type" value="Genomic_DNA"/>
</dbReference>
<keyword evidence="3" id="KW-0012">Acyltransferase</keyword>
<dbReference type="InterPro" id="IPR002656">
    <property type="entry name" value="Acyl_transf_3_dom"/>
</dbReference>
<keyword evidence="1" id="KW-0812">Transmembrane</keyword>
<feature type="transmembrane region" description="Helical" evidence="1">
    <location>
        <begin position="323"/>
        <end position="344"/>
    </location>
</feature>
<feature type="transmembrane region" description="Helical" evidence="1">
    <location>
        <begin position="160"/>
        <end position="177"/>
    </location>
</feature>
<dbReference type="Proteomes" id="UP001299235">
    <property type="component" value="Unassembled WGS sequence"/>
</dbReference>
<comment type="caution">
    <text evidence="3">The sequence shown here is derived from an EMBL/GenBank/DDBJ whole genome shotgun (WGS) entry which is preliminary data.</text>
</comment>
<gene>
    <name evidence="3" type="ORF">LKD42_04630</name>
</gene>
<feature type="transmembrane region" description="Helical" evidence="1">
    <location>
        <begin position="12"/>
        <end position="35"/>
    </location>
</feature>
<evidence type="ECO:0000256" key="1">
    <source>
        <dbReference type="SAM" id="Phobius"/>
    </source>
</evidence>